<keyword evidence="7" id="KW-0915">Sodium</keyword>
<comment type="caution">
    <text evidence="8">The sequence shown here is derived from an EMBL/GenBank/DDBJ whole genome shotgun (WGS) entry which is preliminary data.</text>
</comment>
<dbReference type="EMBL" id="PJZH01000003">
    <property type="protein sequence ID" value="PLR38452.1"/>
    <property type="molecule type" value="Genomic_DNA"/>
</dbReference>
<feature type="transmembrane region" description="Helical" evidence="7">
    <location>
        <begin position="280"/>
        <end position="298"/>
    </location>
</feature>
<evidence type="ECO:0000256" key="1">
    <source>
        <dbReference type="ARBA" id="ARBA00004429"/>
    </source>
</evidence>
<keyword evidence="7" id="KW-0406">Ion transport</keyword>
<dbReference type="Proteomes" id="UP000234503">
    <property type="component" value="Unassembled WGS sequence"/>
</dbReference>
<keyword evidence="7" id="KW-0050">Antiport</keyword>
<keyword evidence="3 7" id="KW-0812">Transmembrane</keyword>
<feature type="transmembrane region" description="Helical" evidence="7">
    <location>
        <begin position="178"/>
        <end position="197"/>
    </location>
</feature>
<feature type="transmembrane region" description="Helical" evidence="7">
    <location>
        <begin position="113"/>
        <end position="136"/>
    </location>
</feature>
<dbReference type="AlphaFoldDB" id="A0A2N5E966"/>
<dbReference type="PANTHER" id="PTHR30341">
    <property type="entry name" value="SODIUM ION/PROTON ANTIPORTER NHAA-RELATED"/>
    <property type="match status" value="1"/>
</dbReference>
<dbReference type="NCBIfam" id="TIGR00773">
    <property type="entry name" value="NhaA"/>
    <property type="match status" value="1"/>
</dbReference>
<feature type="transmembrane region" description="Helical" evidence="7">
    <location>
        <begin position="349"/>
        <end position="373"/>
    </location>
</feature>
<keyword evidence="2 7" id="KW-1003">Cell membrane</keyword>
<evidence type="ECO:0000256" key="3">
    <source>
        <dbReference type="ARBA" id="ARBA00022692"/>
    </source>
</evidence>
<evidence type="ECO:0000313" key="9">
    <source>
        <dbReference type="Proteomes" id="UP000234503"/>
    </source>
</evidence>
<evidence type="ECO:0000313" key="8">
    <source>
        <dbReference type="EMBL" id="PLR38452.1"/>
    </source>
</evidence>
<feature type="transmembrane region" description="Helical" evidence="7">
    <location>
        <begin position="310"/>
        <end position="334"/>
    </location>
</feature>
<dbReference type="OrthoDB" id="9808135at2"/>
<dbReference type="GO" id="GO:0015385">
    <property type="term" value="F:sodium:proton antiporter activity"/>
    <property type="evidence" value="ECO:0007669"/>
    <property type="project" value="UniProtKB-UniRule"/>
</dbReference>
<feature type="transmembrane region" description="Helical" evidence="7">
    <location>
        <begin position="30"/>
        <end position="52"/>
    </location>
</feature>
<dbReference type="HAMAP" id="MF_01844">
    <property type="entry name" value="NhaA"/>
    <property type="match status" value="1"/>
</dbReference>
<dbReference type="InterPro" id="IPR004670">
    <property type="entry name" value="NhaA"/>
</dbReference>
<feature type="transmembrane region" description="Helical" evidence="7">
    <location>
        <begin position="385"/>
        <end position="402"/>
    </location>
</feature>
<dbReference type="GO" id="GO:0005886">
    <property type="term" value="C:plasma membrane"/>
    <property type="evidence" value="ECO:0007669"/>
    <property type="project" value="UniProtKB-SubCell"/>
</dbReference>
<dbReference type="Gene3D" id="1.20.1530.10">
    <property type="entry name" value="Na+/H+ antiporter like domain"/>
    <property type="match status" value="1"/>
</dbReference>
<keyword evidence="7" id="KW-0813">Transport</keyword>
<feature type="transmembrane region" description="Helical" evidence="7">
    <location>
        <begin position="82"/>
        <end position="101"/>
    </location>
</feature>
<evidence type="ECO:0000256" key="4">
    <source>
        <dbReference type="ARBA" id="ARBA00022989"/>
    </source>
</evidence>
<evidence type="ECO:0000256" key="2">
    <source>
        <dbReference type="ARBA" id="ARBA00022475"/>
    </source>
</evidence>
<dbReference type="NCBIfam" id="NF007111">
    <property type="entry name" value="PRK09560.1"/>
    <property type="match status" value="1"/>
</dbReference>
<comment type="subcellular location">
    <subcellularLocation>
        <location evidence="1">Cell inner membrane</location>
        <topology evidence="1">Multi-pass membrane protein</topology>
    </subcellularLocation>
    <subcellularLocation>
        <location evidence="7">Cell membrane</location>
        <topology evidence="7">Multi-pass membrane protein</topology>
    </subcellularLocation>
</comment>
<accession>A0A2N5E966</accession>
<proteinExistence type="inferred from homology"/>
<keyword evidence="4 7" id="KW-1133">Transmembrane helix</keyword>
<comment type="similarity">
    <text evidence="7">Belongs to the NhaA Na(+)/H(+) (TC 2.A.33) antiporter family.</text>
</comment>
<comment type="function">
    <text evidence="7">Na(+)/H(+) antiporter that extrudes sodium in exchange for external protons.</text>
</comment>
<feature type="transmembrane region" description="Helical" evidence="7">
    <location>
        <begin position="228"/>
        <end position="260"/>
    </location>
</feature>
<name>A0A2N5E966_9GAMM</name>
<reference evidence="8 9" key="1">
    <citation type="submission" date="2017-12" db="EMBL/GenBank/DDBJ databases">
        <title>Characterization of six clinical isolates of Enterochimera gen. nov., a novel genus of the Yersiniaciae family and the three species Enterochimera arupensis sp. nov., Enterochimera coloradensis sp. nov, and Enterochimera californica sp. nov.</title>
        <authorList>
            <person name="Rossi A."/>
            <person name="Fisher M."/>
        </authorList>
    </citation>
    <scope>NUCLEOTIDE SEQUENCE [LARGE SCALE GENOMIC DNA]</scope>
    <source>
        <strain evidence="9">2016-Iso4</strain>
    </source>
</reference>
<dbReference type="InterPro" id="IPR023171">
    <property type="entry name" value="Na/H_antiporter_dom_sf"/>
</dbReference>
<keyword evidence="5 7" id="KW-0472">Membrane</keyword>
<keyword evidence="6 7" id="KW-0739">Sodium transport</keyword>
<feature type="transmembrane region" description="Helical" evidence="7">
    <location>
        <begin position="203"/>
        <end position="221"/>
    </location>
</feature>
<comment type="catalytic activity">
    <reaction evidence="7">
        <text>Na(+)(in) + 2 H(+)(out) = Na(+)(out) + 2 H(+)(in)</text>
        <dbReference type="Rhea" id="RHEA:29251"/>
        <dbReference type="ChEBI" id="CHEBI:15378"/>
        <dbReference type="ChEBI" id="CHEBI:29101"/>
    </reaction>
</comment>
<evidence type="ECO:0000256" key="6">
    <source>
        <dbReference type="ARBA" id="ARBA00023201"/>
    </source>
</evidence>
<keyword evidence="9" id="KW-1185">Reference proteome</keyword>
<dbReference type="PANTHER" id="PTHR30341:SF0">
    <property type="entry name" value="NA(+)_H(+) ANTIPORTER NHAA"/>
    <property type="match status" value="1"/>
</dbReference>
<protein>
    <recommendedName>
        <fullName evidence="7">Na(+)/H(+) antiporter NhaA</fullName>
    </recommendedName>
    <alternativeName>
        <fullName evidence="7">Sodium/proton antiporter NhaA</fullName>
    </alternativeName>
</protein>
<evidence type="ECO:0000256" key="7">
    <source>
        <dbReference type="HAMAP-Rule" id="MF_01844"/>
    </source>
</evidence>
<evidence type="ECO:0000256" key="5">
    <source>
        <dbReference type="ARBA" id="ARBA00023136"/>
    </source>
</evidence>
<dbReference type="NCBIfam" id="NF007112">
    <property type="entry name" value="PRK09561.1"/>
    <property type="match status" value="1"/>
</dbReference>
<sequence length="412" mass="44120">MSRNAYPLGFWFNLIINIRKAPVRNTIRHFFNMEASGGIVLIVAAIIALIMANSPLHETYLWLINTPLPLHLGSYDLSHSSLWWINDALMAIFFLLVGMEVKRELMEGSLAGLNKAIFPVIAALGGMIAPSLIYLLFNAGDEVTRTGWAIPAATDIAFAVGVMALLGSRVPNSLKAFLLALAIIDDLGAIVIIALFYTSHLSLAALAGAAVTIAVMAVMNWRGVNARTLYLLLGAVLWVFILQSGIHATLAGVITGFLIPLNHGHKFSPLRELEHQLHPWVSRLILPLFAFANAGIYLGTVSLAGLFSDLPLGIIAGLFIGKPLGITLICWLAVKTGIARLPGDITFKHISAVSVLCGIGFTMSIFIAGLAFGHDDPVLINYAKLGILGGSLLAACFGYLALSRVLPAKRPA</sequence>
<dbReference type="Pfam" id="PF06965">
    <property type="entry name" value="Na_H_antiport_1"/>
    <property type="match status" value="1"/>
</dbReference>
<dbReference type="GO" id="GO:0006885">
    <property type="term" value="P:regulation of pH"/>
    <property type="evidence" value="ECO:0007669"/>
    <property type="project" value="UniProtKB-UniRule"/>
</dbReference>
<feature type="transmembrane region" description="Helical" evidence="7">
    <location>
        <begin position="148"/>
        <end position="166"/>
    </location>
</feature>
<gene>
    <name evidence="7 8" type="primary">nhaA</name>
    <name evidence="8" type="ORF">CYR32_05520</name>
</gene>
<organism evidence="8 9">
    <name type="scientific">Chimaeribacter coloradensis</name>
    <dbReference type="NCBI Taxonomy" id="2060068"/>
    <lineage>
        <taxon>Bacteria</taxon>
        <taxon>Pseudomonadati</taxon>
        <taxon>Pseudomonadota</taxon>
        <taxon>Gammaproteobacteria</taxon>
        <taxon>Enterobacterales</taxon>
        <taxon>Yersiniaceae</taxon>
        <taxon>Chimaeribacter</taxon>
    </lineage>
</organism>